<protein>
    <recommendedName>
        <fullName evidence="4">DUF3325 domain-containing protein</fullName>
    </recommendedName>
</protein>
<evidence type="ECO:0008006" key="4">
    <source>
        <dbReference type="Google" id="ProtNLM"/>
    </source>
</evidence>
<reference evidence="2 3" key="1">
    <citation type="submission" date="2024-05" db="EMBL/GenBank/DDBJ databases">
        <title>Roseateles sp. 2.12 16S ribosomal RNA gene Genome sequencing and assembly.</title>
        <authorList>
            <person name="Woo H."/>
        </authorList>
    </citation>
    <scope>NUCLEOTIDE SEQUENCE [LARGE SCALE GENOMIC DNA]</scope>
    <source>
        <strain evidence="2 3">2.12</strain>
    </source>
</reference>
<keyword evidence="1" id="KW-0472">Membrane</keyword>
<keyword evidence="1" id="KW-1133">Transmembrane helix</keyword>
<proteinExistence type="predicted"/>
<feature type="transmembrane region" description="Helical" evidence="1">
    <location>
        <begin position="51"/>
        <end position="72"/>
    </location>
</feature>
<keyword evidence="3" id="KW-1185">Reference proteome</keyword>
<dbReference type="EMBL" id="JBDPZC010000001">
    <property type="protein sequence ID" value="MEO3711272.1"/>
    <property type="molecule type" value="Genomic_DNA"/>
</dbReference>
<feature type="transmembrane region" description="Helical" evidence="1">
    <location>
        <begin position="79"/>
        <end position="98"/>
    </location>
</feature>
<accession>A0ABV0G894</accession>
<dbReference type="RefSeq" id="WP_347604735.1">
    <property type="nucleotide sequence ID" value="NZ_JBDPZC010000001.1"/>
</dbReference>
<feature type="transmembrane region" description="Helical" evidence="1">
    <location>
        <begin position="104"/>
        <end position="120"/>
    </location>
</feature>
<keyword evidence="1" id="KW-0812">Transmembrane</keyword>
<dbReference type="Proteomes" id="UP001462640">
    <property type="component" value="Unassembled WGS sequence"/>
</dbReference>
<gene>
    <name evidence="2" type="ORF">ABDJ40_00660</name>
</gene>
<evidence type="ECO:0000313" key="2">
    <source>
        <dbReference type="EMBL" id="MEO3711272.1"/>
    </source>
</evidence>
<sequence>MLLTLAALLIFLTGLAHSWLGERYLLRRLFKHENLPALLGSTAFTTGTLRFVWHLLTLVWWALAALVLLAAQGPLQTRLVLQVFSGLAALSALFPLVFTRGRHLSWLAFLAIALLLWLGAGKT</sequence>
<evidence type="ECO:0000256" key="1">
    <source>
        <dbReference type="SAM" id="Phobius"/>
    </source>
</evidence>
<name>A0ABV0G894_9BURK</name>
<comment type="caution">
    <text evidence="2">The sequence shown here is derived from an EMBL/GenBank/DDBJ whole genome shotgun (WGS) entry which is preliminary data.</text>
</comment>
<organism evidence="2 3">
    <name type="scientific">Roseateles flavus</name>
    <dbReference type="NCBI Taxonomy" id="3149041"/>
    <lineage>
        <taxon>Bacteria</taxon>
        <taxon>Pseudomonadati</taxon>
        <taxon>Pseudomonadota</taxon>
        <taxon>Betaproteobacteria</taxon>
        <taxon>Burkholderiales</taxon>
        <taxon>Sphaerotilaceae</taxon>
        <taxon>Roseateles</taxon>
    </lineage>
</organism>
<evidence type="ECO:0000313" key="3">
    <source>
        <dbReference type="Proteomes" id="UP001462640"/>
    </source>
</evidence>